<dbReference type="Pfam" id="PF01609">
    <property type="entry name" value="DDE_Tnp_1"/>
    <property type="match status" value="1"/>
</dbReference>
<accession>A0ABQ3ZD27</accession>
<dbReference type="EMBL" id="BOML01000088">
    <property type="protein sequence ID" value="GIE07711.1"/>
    <property type="molecule type" value="Genomic_DNA"/>
</dbReference>
<dbReference type="PANTHER" id="PTHR33627">
    <property type="entry name" value="TRANSPOSASE"/>
    <property type="match status" value="1"/>
</dbReference>
<evidence type="ECO:0000313" key="3">
    <source>
        <dbReference type="Proteomes" id="UP000637628"/>
    </source>
</evidence>
<gene>
    <name evidence="2" type="ORF">Adu01nite_90610</name>
</gene>
<proteinExistence type="predicted"/>
<dbReference type="InterPro" id="IPR002559">
    <property type="entry name" value="Transposase_11"/>
</dbReference>
<organism evidence="2 3">
    <name type="scientific">Paractinoplanes durhamensis</name>
    <dbReference type="NCBI Taxonomy" id="113563"/>
    <lineage>
        <taxon>Bacteria</taxon>
        <taxon>Bacillati</taxon>
        <taxon>Actinomycetota</taxon>
        <taxon>Actinomycetes</taxon>
        <taxon>Micromonosporales</taxon>
        <taxon>Micromonosporaceae</taxon>
        <taxon>Paractinoplanes</taxon>
    </lineage>
</organism>
<dbReference type="InterPro" id="IPR039365">
    <property type="entry name" value="IS701-like"/>
</dbReference>
<dbReference type="PANTHER" id="PTHR33627:SF1">
    <property type="entry name" value="TRANSPOSASE"/>
    <property type="match status" value="1"/>
</dbReference>
<keyword evidence="3" id="KW-1185">Reference proteome</keyword>
<dbReference type="Proteomes" id="UP000637628">
    <property type="component" value="Unassembled WGS sequence"/>
</dbReference>
<sequence>MTDGRPESRFDMSFPRFGGPDDLPRVPWSRFCARGCAGRGVRRGGRSYRWSPETVALHQLVAVAGRRWSIEESFQATKTGLGLDRHQHRRWRAWHRWTTLVIAAHAFLAAATTAGTDSPDGLIDITVNELRPHRTLKRISCRSRK</sequence>
<dbReference type="InterPro" id="IPR012337">
    <property type="entry name" value="RNaseH-like_sf"/>
</dbReference>
<reference evidence="2 3" key="1">
    <citation type="submission" date="2021-01" db="EMBL/GenBank/DDBJ databases">
        <title>Whole genome shotgun sequence of Actinoplanes durhamensis NBRC 14914.</title>
        <authorList>
            <person name="Komaki H."/>
            <person name="Tamura T."/>
        </authorList>
    </citation>
    <scope>NUCLEOTIDE SEQUENCE [LARGE SCALE GENOMIC DNA]</scope>
    <source>
        <strain evidence="2 3">NBRC 14914</strain>
    </source>
</reference>
<dbReference type="SUPFAM" id="SSF53098">
    <property type="entry name" value="Ribonuclease H-like"/>
    <property type="match status" value="1"/>
</dbReference>
<evidence type="ECO:0000313" key="2">
    <source>
        <dbReference type="EMBL" id="GIE07711.1"/>
    </source>
</evidence>
<feature type="domain" description="Transposase IS4-like" evidence="1">
    <location>
        <begin position="47"/>
        <end position="105"/>
    </location>
</feature>
<name>A0ABQ3ZD27_9ACTN</name>
<comment type="caution">
    <text evidence="2">The sequence shown here is derived from an EMBL/GenBank/DDBJ whole genome shotgun (WGS) entry which is preliminary data.</text>
</comment>
<evidence type="ECO:0000259" key="1">
    <source>
        <dbReference type="Pfam" id="PF01609"/>
    </source>
</evidence>
<protein>
    <recommendedName>
        <fullName evidence="1">Transposase IS4-like domain-containing protein</fullName>
    </recommendedName>
</protein>